<dbReference type="EMBL" id="NMUH01004528">
    <property type="protein sequence ID" value="MQM09962.1"/>
    <property type="molecule type" value="Genomic_DNA"/>
</dbReference>
<gene>
    <name evidence="2" type="ORF">Taro_042848</name>
</gene>
<evidence type="ECO:0000313" key="2">
    <source>
        <dbReference type="EMBL" id="MQM09962.1"/>
    </source>
</evidence>
<protein>
    <submittedName>
        <fullName evidence="2">Uncharacterized protein</fullName>
    </submittedName>
</protein>
<evidence type="ECO:0000313" key="3">
    <source>
        <dbReference type="Proteomes" id="UP000652761"/>
    </source>
</evidence>
<keyword evidence="3" id="KW-1185">Reference proteome</keyword>
<feature type="region of interest" description="Disordered" evidence="1">
    <location>
        <begin position="1"/>
        <end position="25"/>
    </location>
</feature>
<proteinExistence type="predicted"/>
<sequence>MLAHMSAMHRRWRSKQKKRHFNGKSLDDAIASVPVGVDSSDWQTMCEMWTTGDERRVADGNKQNRATQSMTCRRGGYDLDDCSVLRR</sequence>
<accession>A0A843WHX4</accession>
<dbReference type="AlphaFoldDB" id="A0A843WHX4"/>
<organism evidence="2 3">
    <name type="scientific">Colocasia esculenta</name>
    <name type="common">Wild taro</name>
    <name type="synonym">Arum esculentum</name>
    <dbReference type="NCBI Taxonomy" id="4460"/>
    <lineage>
        <taxon>Eukaryota</taxon>
        <taxon>Viridiplantae</taxon>
        <taxon>Streptophyta</taxon>
        <taxon>Embryophyta</taxon>
        <taxon>Tracheophyta</taxon>
        <taxon>Spermatophyta</taxon>
        <taxon>Magnoliopsida</taxon>
        <taxon>Liliopsida</taxon>
        <taxon>Araceae</taxon>
        <taxon>Aroideae</taxon>
        <taxon>Colocasieae</taxon>
        <taxon>Colocasia</taxon>
    </lineage>
</organism>
<evidence type="ECO:0000256" key="1">
    <source>
        <dbReference type="SAM" id="MobiDB-lite"/>
    </source>
</evidence>
<reference evidence="2" key="1">
    <citation type="submission" date="2017-07" db="EMBL/GenBank/DDBJ databases">
        <title>Taro Niue Genome Assembly and Annotation.</title>
        <authorList>
            <person name="Atibalentja N."/>
            <person name="Keating K."/>
            <person name="Fields C.J."/>
        </authorList>
    </citation>
    <scope>NUCLEOTIDE SEQUENCE</scope>
    <source>
        <strain evidence="2">Niue_2</strain>
        <tissue evidence="2">Leaf</tissue>
    </source>
</reference>
<name>A0A843WHX4_COLES</name>
<comment type="caution">
    <text evidence="2">The sequence shown here is derived from an EMBL/GenBank/DDBJ whole genome shotgun (WGS) entry which is preliminary data.</text>
</comment>
<feature type="compositionally biased region" description="Basic residues" evidence="1">
    <location>
        <begin position="7"/>
        <end position="22"/>
    </location>
</feature>
<dbReference type="Proteomes" id="UP000652761">
    <property type="component" value="Unassembled WGS sequence"/>
</dbReference>